<gene>
    <name evidence="1" type="ORF">U14_05374</name>
</gene>
<dbReference type="AlphaFoldDB" id="A0A081BRR6"/>
<keyword evidence="2" id="KW-1185">Reference proteome</keyword>
<evidence type="ECO:0000313" key="2">
    <source>
        <dbReference type="Proteomes" id="UP000030700"/>
    </source>
</evidence>
<name>A0A081BRR6_9BACT</name>
<reference evidence="1" key="1">
    <citation type="journal article" date="2015" name="PeerJ">
        <title>First genomic representation of candidate bacterial phylum KSB3 points to enhanced environmental sensing as a trigger of wastewater bulking.</title>
        <authorList>
            <person name="Sekiguchi Y."/>
            <person name="Ohashi A."/>
            <person name="Parks D.H."/>
            <person name="Yamauchi T."/>
            <person name="Tyson G.W."/>
            <person name="Hugenholtz P."/>
        </authorList>
    </citation>
    <scope>NUCLEOTIDE SEQUENCE [LARGE SCALE GENOMIC DNA]</scope>
</reference>
<dbReference type="HOGENOM" id="CLU_3363396_0_0_0"/>
<accession>A0A081BRR6</accession>
<evidence type="ECO:0000313" key="1">
    <source>
        <dbReference type="EMBL" id="GAK54097.1"/>
    </source>
</evidence>
<dbReference type="EMBL" id="DF820460">
    <property type="protein sequence ID" value="GAK54097.1"/>
    <property type="molecule type" value="Genomic_DNA"/>
</dbReference>
<organism evidence="1">
    <name type="scientific">Candidatus Moduliflexus flocculans</name>
    <dbReference type="NCBI Taxonomy" id="1499966"/>
    <lineage>
        <taxon>Bacteria</taxon>
        <taxon>Candidatus Moduliflexota</taxon>
        <taxon>Candidatus Moduliflexia</taxon>
        <taxon>Candidatus Moduliflexales</taxon>
        <taxon>Candidatus Moduliflexaceae</taxon>
    </lineage>
</organism>
<protein>
    <submittedName>
        <fullName evidence="1">Uncharacterized protein</fullName>
    </submittedName>
</protein>
<dbReference type="Proteomes" id="UP000030700">
    <property type="component" value="Unassembled WGS sequence"/>
</dbReference>
<proteinExistence type="predicted"/>
<sequence length="35" mass="4115">MTVMTVEHFSNVSHCYDSPAARLKETFELSKIWKQ</sequence>